<keyword evidence="10" id="KW-0694">RNA-binding</keyword>
<feature type="domain" description="Mitochondrial escape protein 2 C-terminal" evidence="11">
    <location>
        <begin position="301"/>
        <end position="789"/>
    </location>
</feature>
<name>F8Q6B9_SERL3</name>
<reference evidence="13" key="1">
    <citation type="journal article" date="2011" name="Science">
        <title>The plant cell wall-decomposing machinery underlies the functional diversity of forest fungi.</title>
        <authorList>
            <person name="Eastwood D.C."/>
            <person name="Floudas D."/>
            <person name="Binder M."/>
            <person name="Majcherczyk A."/>
            <person name="Schneider P."/>
            <person name="Aerts A."/>
            <person name="Asiegbu F.O."/>
            <person name="Baker S.E."/>
            <person name="Barry K."/>
            <person name="Bendiksby M."/>
            <person name="Blumentritt M."/>
            <person name="Coutinho P.M."/>
            <person name="Cullen D."/>
            <person name="de Vries R.P."/>
            <person name="Gathman A."/>
            <person name="Goodell B."/>
            <person name="Henrissat B."/>
            <person name="Ihrmark K."/>
            <person name="Kauserud H."/>
            <person name="Kohler A."/>
            <person name="LaButti K."/>
            <person name="Lapidus A."/>
            <person name="Lavin J.L."/>
            <person name="Lee Y.-H."/>
            <person name="Lindquist E."/>
            <person name="Lilly W."/>
            <person name="Lucas S."/>
            <person name="Morin E."/>
            <person name="Murat C."/>
            <person name="Oguiza J.A."/>
            <person name="Park J."/>
            <person name="Pisabarro A.G."/>
            <person name="Riley R."/>
            <person name="Rosling A."/>
            <person name="Salamov A."/>
            <person name="Schmidt O."/>
            <person name="Schmutz J."/>
            <person name="Skrede I."/>
            <person name="Stenlid J."/>
            <person name="Wiebenga A."/>
            <person name="Xie X."/>
            <person name="Kuees U."/>
            <person name="Hibbett D.S."/>
            <person name="Hoffmeister D."/>
            <person name="Hoegberg N."/>
            <person name="Martin F."/>
            <person name="Grigoriev I.V."/>
            <person name="Watkinson S.C."/>
        </authorList>
    </citation>
    <scope>NUCLEOTIDE SEQUENCE [LARGE SCALE GENOMIC DNA]</scope>
    <source>
        <strain evidence="13">strain S7.3</strain>
    </source>
</reference>
<dbReference type="InterPro" id="IPR018850">
    <property type="entry name" value="Mt_escape_2_C"/>
</dbReference>
<evidence type="ECO:0000256" key="3">
    <source>
        <dbReference type="ARBA" id="ARBA00020222"/>
    </source>
</evidence>
<dbReference type="InterPro" id="IPR035979">
    <property type="entry name" value="RBD_domain_sf"/>
</dbReference>
<dbReference type="AlphaFoldDB" id="F8Q6B9"/>
<dbReference type="STRING" id="936435.F8Q6B9"/>
<dbReference type="FunCoup" id="F8Q6B9">
    <property type="interactions" value="7"/>
</dbReference>
<evidence type="ECO:0000256" key="6">
    <source>
        <dbReference type="ARBA" id="ARBA00022989"/>
    </source>
</evidence>
<dbReference type="SUPFAM" id="SSF54928">
    <property type="entry name" value="RNA-binding domain, RBD"/>
    <property type="match status" value="1"/>
</dbReference>
<evidence type="ECO:0000256" key="4">
    <source>
        <dbReference type="ARBA" id="ARBA00022692"/>
    </source>
</evidence>
<evidence type="ECO:0000259" key="11">
    <source>
        <dbReference type="Pfam" id="PF10443"/>
    </source>
</evidence>
<dbReference type="SUPFAM" id="SSF52540">
    <property type="entry name" value="P-loop containing nucleoside triphosphate hydrolases"/>
    <property type="match status" value="2"/>
</dbReference>
<organism evidence="13">
    <name type="scientific">Serpula lacrymans var. lacrymans (strain S7.3)</name>
    <name type="common">Dry rot fungus</name>
    <dbReference type="NCBI Taxonomy" id="936435"/>
    <lineage>
        <taxon>Eukaryota</taxon>
        <taxon>Fungi</taxon>
        <taxon>Dikarya</taxon>
        <taxon>Basidiomycota</taxon>
        <taxon>Agaricomycotina</taxon>
        <taxon>Agaricomycetes</taxon>
        <taxon>Agaricomycetidae</taxon>
        <taxon>Boletales</taxon>
        <taxon>Coniophorineae</taxon>
        <taxon>Serpulaceae</taxon>
        <taxon>Serpula</taxon>
    </lineage>
</organism>
<dbReference type="InterPro" id="IPR027417">
    <property type="entry name" value="P-loop_NTPase"/>
</dbReference>
<keyword evidence="8" id="KW-0472">Membrane</keyword>
<dbReference type="OrthoDB" id="10267654at2759"/>
<evidence type="ECO:0000256" key="10">
    <source>
        <dbReference type="RuleBase" id="RU367108"/>
    </source>
</evidence>
<evidence type="ECO:0000256" key="9">
    <source>
        <dbReference type="ARBA" id="ARBA00025276"/>
    </source>
</evidence>
<evidence type="ECO:0000256" key="1">
    <source>
        <dbReference type="ARBA" id="ARBA00004434"/>
    </source>
</evidence>
<evidence type="ECO:0000313" key="13">
    <source>
        <dbReference type="Proteomes" id="UP000008063"/>
    </source>
</evidence>
<keyword evidence="13" id="KW-1185">Reference proteome</keyword>
<dbReference type="EMBL" id="GL945484">
    <property type="protein sequence ID" value="EGN96157.1"/>
    <property type="molecule type" value="Genomic_DNA"/>
</dbReference>
<dbReference type="OMA" id="WTPEQAW"/>
<dbReference type="GO" id="GO:0003723">
    <property type="term" value="F:RNA binding"/>
    <property type="evidence" value="ECO:0007669"/>
    <property type="project" value="UniProtKB-UniRule"/>
</dbReference>
<evidence type="ECO:0000256" key="2">
    <source>
        <dbReference type="ARBA" id="ARBA00010320"/>
    </source>
</evidence>
<dbReference type="PANTHER" id="PTHR32198">
    <property type="entry name" value="MITOCHONDRIAL ESCAPE PROTEIN 2"/>
    <property type="match status" value="1"/>
</dbReference>
<evidence type="ECO:0000313" key="12">
    <source>
        <dbReference type="EMBL" id="EGN96157.1"/>
    </source>
</evidence>
<keyword evidence="5 10" id="KW-0999">Mitochondrion inner membrane</keyword>
<dbReference type="HOGENOM" id="CLU_007861_1_0_1"/>
<dbReference type="PANTHER" id="PTHR32198:SF2">
    <property type="entry name" value="MITOCHONDRIAL ESCAPE PROTEIN 2"/>
    <property type="match status" value="1"/>
</dbReference>
<proteinExistence type="inferred from homology"/>
<evidence type="ECO:0000256" key="7">
    <source>
        <dbReference type="ARBA" id="ARBA00023128"/>
    </source>
</evidence>
<dbReference type="Gene3D" id="3.40.50.300">
    <property type="entry name" value="P-loop containing nucleotide triphosphate hydrolases"/>
    <property type="match status" value="1"/>
</dbReference>
<dbReference type="InterPro" id="IPR039627">
    <property type="entry name" value="Yme2_C"/>
</dbReference>
<protein>
    <recommendedName>
        <fullName evidence="3 10">Mitochondrial escape protein 2</fullName>
    </recommendedName>
</protein>
<gene>
    <name evidence="12" type="ORF">SERLA73DRAFT_112310</name>
</gene>
<comment type="function">
    <text evidence="9 10">Plays a role in maintaining the mitochondrial genome and in controlling the mtDNA escape. Involved in the regulation of mtDNA nucleotide structure and number. May have a dispensable role in early maturation of pre-rRNA.</text>
</comment>
<keyword evidence="4" id="KW-0812">Transmembrane</keyword>
<dbReference type="eggNOG" id="ENOG502QS0P">
    <property type="taxonomic scope" value="Eukaryota"/>
</dbReference>
<dbReference type="GO" id="GO:0005743">
    <property type="term" value="C:mitochondrial inner membrane"/>
    <property type="evidence" value="ECO:0007669"/>
    <property type="project" value="UniProtKB-SubCell"/>
</dbReference>
<dbReference type="InParanoid" id="F8Q6B9"/>
<keyword evidence="6" id="KW-1133">Transmembrane helix</keyword>
<sequence>MHKPTNIVSYSIRHYIGIFREETLLERLEALLSSVKTHDFQVLFLEPHAKDGGVFVHFNYNASDPENALVSIENDLKQEALKHGGIPSWTGLGRGNIWLVKGRPWREDMNRYASTVVKLAFEGPDIQEESLYDILRPYGRIQDVSSPVPVPAGTFRSSTVTFQRVRSATIARNVIHGFKFVDSSAPTRLHAIYQPPIQAHAARDWITGHPRIVLPIIVFLLGTLTYTIFDPVRAIMVEGKILNWFNYRGELLSGIDYNLYQQQFSEFSLYKWMRANTLDRLSFVSTSSSGDMPAEDVWKERKDAQIALRSYLSDLPSTIAFIHGPQGSGKSRMLHGLLRETNRKALVIDCTELNKASSDARLVAGLAQQTGYWPIFTFLNSMNSMIDLASVGIIGQKAGFSSSLNEQLKQILEVVGTALKGVSRSLRTDAQRKVKADQDSEERKAQDISMRERIRNGTWHDGRLDCVAGNGVMCELGVGDELMTGLDSEAGDDIGSMALAKTEKGEEDELARKKRSVEDIQAVTALPIVVIKNYAARGGANREELLSVLAQWAATLAENQIAHVIVMSDNRENSKLLARALPSKPLNSIALYDADASSALSFIRQRLHDAGTNIELTTDQTVCIGKLGGRASDLESLIHKVRSGQAVEEAVEDIIARGVGELRKNAFGEDLEDAKSLPWSREQAWIVLKLLSKQVEIPYYDLLLEFPFKGDELALRRMEHAELISINTRNGRPSTVRPGKPVLKYVFERVVNDSIFGATQDIWANEKVISSAENTVRACEQELLDLKDIAMAERSSLWGGKKASSERESYLFKKMASAETKIQTLEKQNIELKKVLRRGG</sequence>
<keyword evidence="10" id="KW-0507">mRNA processing</keyword>
<dbReference type="Pfam" id="PF10443">
    <property type="entry name" value="RNA12"/>
    <property type="match status" value="1"/>
</dbReference>
<evidence type="ECO:0000256" key="5">
    <source>
        <dbReference type="ARBA" id="ARBA00022792"/>
    </source>
</evidence>
<comment type="subcellular location">
    <subcellularLocation>
        <location evidence="1 10">Mitochondrion inner membrane</location>
        <topology evidence="1 10">Single-pass membrane protein</topology>
    </subcellularLocation>
</comment>
<accession>F8Q6B9</accession>
<dbReference type="Proteomes" id="UP000008063">
    <property type="component" value="Unassembled WGS sequence"/>
</dbReference>
<evidence type="ECO:0000256" key="8">
    <source>
        <dbReference type="ARBA" id="ARBA00023136"/>
    </source>
</evidence>
<dbReference type="GO" id="GO:0006397">
    <property type="term" value="P:mRNA processing"/>
    <property type="evidence" value="ECO:0007669"/>
    <property type="project" value="UniProtKB-UniRule"/>
</dbReference>
<keyword evidence="7 10" id="KW-0496">Mitochondrion</keyword>
<comment type="similarity">
    <text evidence="2 10">Belongs to the YME2 family.</text>
</comment>